<evidence type="ECO:0000256" key="5">
    <source>
        <dbReference type="PIRSR" id="PIRSR000137-2"/>
    </source>
</evidence>
<comment type="caution">
    <text evidence="8">The sequence shown here is derived from an EMBL/GenBank/DDBJ whole genome shotgun (WGS) entry which is preliminary data.</text>
</comment>
<feature type="binding site" evidence="5">
    <location>
        <position position="262"/>
    </location>
    <ligand>
        <name>FAD</name>
        <dbReference type="ChEBI" id="CHEBI:57692"/>
    </ligand>
</feature>
<reference evidence="8" key="1">
    <citation type="submission" date="2023-06" db="EMBL/GenBank/DDBJ databases">
        <authorList>
            <consortium name="Lawrence Berkeley National Laboratory"/>
            <person name="Ahrendt S."/>
            <person name="Sahu N."/>
            <person name="Indic B."/>
            <person name="Wong-Bajracharya J."/>
            <person name="Merenyi Z."/>
            <person name="Ke H.-M."/>
            <person name="Monk M."/>
            <person name="Kocsube S."/>
            <person name="Drula E."/>
            <person name="Lipzen A."/>
            <person name="Balint B."/>
            <person name="Henrissat B."/>
            <person name="Andreopoulos B."/>
            <person name="Martin F.M."/>
            <person name="Harder C.B."/>
            <person name="Rigling D."/>
            <person name="Ford K.L."/>
            <person name="Foster G.D."/>
            <person name="Pangilinan J."/>
            <person name="Papanicolaou A."/>
            <person name="Barry K."/>
            <person name="LaButti K."/>
            <person name="Viragh M."/>
            <person name="Koriabine M."/>
            <person name="Yan M."/>
            <person name="Riley R."/>
            <person name="Champramary S."/>
            <person name="Plett K.L."/>
            <person name="Tsai I.J."/>
            <person name="Slot J."/>
            <person name="Sipos G."/>
            <person name="Plett J."/>
            <person name="Nagy L.G."/>
            <person name="Grigoriev I.V."/>
        </authorList>
    </citation>
    <scope>NUCLEOTIDE SEQUENCE</scope>
    <source>
        <strain evidence="8">HWK02</strain>
    </source>
</reference>
<dbReference type="GO" id="GO:0050660">
    <property type="term" value="F:flavin adenine dinucleotide binding"/>
    <property type="evidence" value="ECO:0007669"/>
    <property type="project" value="InterPro"/>
</dbReference>
<dbReference type="InterPro" id="IPR036188">
    <property type="entry name" value="FAD/NAD-bd_sf"/>
</dbReference>
<dbReference type="Pfam" id="PF00732">
    <property type="entry name" value="GMC_oxred_N"/>
    <property type="match status" value="1"/>
</dbReference>
<dbReference type="PROSITE" id="PS00624">
    <property type="entry name" value="GMC_OXRED_2"/>
    <property type="match status" value="1"/>
</dbReference>
<evidence type="ECO:0000256" key="1">
    <source>
        <dbReference type="ARBA" id="ARBA00001974"/>
    </source>
</evidence>
<dbReference type="SUPFAM" id="SSF51905">
    <property type="entry name" value="FAD/NAD(P)-binding domain"/>
    <property type="match status" value="1"/>
</dbReference>
<organism evidence="8 9">
    <name type="scientific">Armillaria luteobubalina</name>
    <dbReference type="NCBI Taxonomy" id="153913"/>
    <lineage>
        <taxon>Eukaryota</taxon>
        <taxon>Fungi</taxon>
        <taxon>Dikarya</taxon>
        <taxon>Basidiomycota</taxon>
        <taxon>Agaricomycotina</taxon>
        <taxon>Agaricomycetes</taxon>
        <taxon>Agaricomycetidae</taxon>
        <taxon>Agaricales</taxon>
        <taxon>Marasmiineae</taxon>
        <taxon>Physalacriaceae</taxon>
        <taxon>Armillaria</taxon>
    </lineage>
</organism>
<accession>A0AA39Q3H2</accession>
<dbReference type="Proteomes" id="UP001175228">
    <property type="component" value="Unassembled WGS sequence"/>
</dbReference>
<feature type="domain" description="Glucose-methanol-choline oxidoreductase N-terminal" evidence="7">
    <location>
        <begin position="302"/>
        <end position="316"/>
    </location>
</feature>
<keyword evidence="3" id="KW-0285">Flavoprotein</keyword>
<dbReference type="Gene3D" id="3.50.50.60">
    <property type="entry name" value="FAD/NAD(P)-binding domain"/>
    <property type="match status" value="1"/>
</dbReference>
<gene>
    <name evidence="8" type="ORF">EDD18DRAFT_1392308</name>
</gene>
<evidence type="ECO:0000313" key="9">
    <source>
        <dbReference type="Proteomes" id="UP001175228"/>
    </source>
</evidence>
<dbReference type="PANTHER" id="PTHR11552">
    <property type="entry name" value="GLUCOSE-METHANOL-CHOLINE GMC OXIDOREDUCTASE"/>
    <property type="match status" value="1"/>
</dbReference>
<protein>
    <submittedName>
        <fullName evidence="8">Aryl-alcohol oxidase</fullName>
    </submittedName>
</protein>
<keyword evidence="9" id="KW-1185">Reference proteome</keyword>
<dbReference type="GO" id="GO:0016614">
    <property type="term" value="F:oxidoreductase activity, acting on CH-OH group of donors"/>
    <property type="evidence" value="ECO:0007669"/>
    <property type="project" value="InterPro"/>
</dbReference>
<evidence type="ECO:0000256" key="3">
    <source>
        <dbReference type="ARBA" id="ARBA00022630"/>
    </source>
</evidence>
<evidence type="ECO:0000259" key="7">
    <source>
        <dbReference type="PROSITE" id="PS00624"/>
    </source>
</evidence>
<dbReference type="EMBL" id="JAUEPU010000017">
    <property type="protein sequence ID" value="KAK0495572.1"/>
    <property type="molecule type" value="Genomic_DNA"/>
</dbReference>
<comment type="cofactor">
    <cofactor evidence="1 5">
        <name>FAD</name>
        <dbReference type="ChEBI" id="CHEBI:57692"/>
    </cofactor>
</comment>
<dbReference type="InterPro" id="IPR012132">
    <property type="entry name" value="GMC_OxRdtase"/>
</dbReference>
<comment type="similarity">
    <text evidence="2">Belongs to the GMC oxidoreductase family.</text>
</comment>
<dbReference type="InterPro" id="IPR000172">
    <property type="entry name" value="GMC_OxRdtase_N"/>
</dbReference>
<dbReference type="Pfam" id="PF05199">
    <property type="entry name" value="GMC_oxred_C"/>
    <property type="match status" value="1"/>
</dbReference>
<feature type="signal peptide" evidence="6">
    <location>
        <begin position="1"/>
        <end position="18"/>
    </location>
</feature>
<dbReference type="PIRSF" id="PIRSF000137">
    <property type="entry name" value="Alcohol_oxidase"/>
    <property type="match status" value="1"/>
</dbReference>
<name>A0AA39Q3H2_9AGAR</name>
<keyword evidence="6" id="KW-0732">Signal</keyword>
<keyword evidence="4 5" id="KW-0274">FAD</keyword>
<evidence type="ECO:0000256" key="6">
    <source>
        <dbReference type="SAM" id="SignalP"/>
    </source>
</evidence>
<sequence>MCLLPFLVFLSLARGSLAGIYSSVDELPQNLDFDFIVIGGGTAGNVVANRLTENPSFSVLVLEAGPSPEGLLNHTVPFFSIFLRDQSPFDWNYTTVPQIGFNGRALQYPRGRILGGCSSMNRLAYVRGSSEDYDRYANITGDRGWSWNEIQPYIRKNERWTSPTDNHDIFGQFDPAVHGFHGINSVSLAGFPSPIQDRVIQVTKELSDEFPFNLDYNSGSQLGVGWAQSTINHGKRSSSFTSYLGPEFIGRPNLHVLLNSQVTRLLQTNSAPVEFLTVEFAQRSDAPRHRVTATKEVIVSTGSLETPKLLLNSGIGDPEQLSQFGIKPLVKIPDVGKNLSIQPMLTLSYFVNSTNTFDDIIRNLTFRSELIRLWNETDGGGPLGIGPYGTHQIFTRLSKNSTAFNMSPDPAAGPNTAHIQSGTQNGDISPPPEGHFMTLSLSLNTPTSRGSIKLNTTNAFDQPLIDLGCLTTNFDVLALKEGIGLAQKFVGARAWDGYVLGPLSNITTSSSDAELEAFIRANASPNGHIVATASMSPQGAQYGVVDPDLRVKGIRRLRVVDASILPFVPSANTQFAVYMVGERASDLIKAVW</sequence>
<proteinExistence type="inferred from homology"/>
<dbReference type="Gene3D" id="3.30.560.10">
    <property type="entry name" value="Glucose Oxidase, domain 3"/>
    <property type="match status" value="1"/>
</dbReference>
<dbReference type="AlphaFoldDB" id="A0AA39Q3H2"/>
<feature type="chain" id="PRO_5041450411" evidence="6">
    <location>
        <begin position="19"/>
        <end position="592"/>
    </location>
</feature>
<evidence type="ECO:0000256" key="2">
    <source>
        <dbReference type="ARBA" id="ARBA00010790"/>
    </source>
</evidence>
<dbReference type="SUPFAM" id="SSF54373">
    <property type="entry name" value="FAD-linked reductases, C-terminal domain"/>
    <property type="match status" value="1"/>
</dbReference>
<dbReference type="PANTHER" id="PTHR11552:SF147">
    <property type="entry name" value="CHOLINE DEHYDROGENASE, MITOCHONDRIAL"/>
    <property type="match status" value="1"/>
</dbReference>
<evidence type="ECO:0000313" key="8">
    <source>
        <dbReference type="EMBL" id="KAK0495572.1"/>
    </source>
</evidence>
<dbReference type="InterPro" id="IPR007867">
    <property type="entry name" value="GMC_OxRtase_C"/>
</dbReference>
<evidence type="ECO:0000256" key="4">
    <source>
        <dbReference type="ARBA" id="ARBA00022827"/>
    </source>
</evidence>